<organism evidence="2 3">
    <name type="scientific">Poecilia latipinna</name>
    <name type="common">sailfin molly</name>
    <dbReference type="NCBI Taxonomy" id="48699"/>
    <lineage>
        <taxon>Eukaryota</taxon>
        <taxon>Metazoa</taxon>
        <taxon>Chordata</taxon>
        <taxon>Craniata</taxon>
        <taxon>Vertebrata</taxon>
        <taxon>Euteleostomi</taxon>
        <taxon>Actinopterygii</taxon>
        <taxon>Neopterygii</taxon>
        <taxon>Teleostei</taxon>
        <taxon>Neoteleostei</taxon>
        <taxon>Acanthomorphata</taxon>
        <taxon>Ovalentaria</taxon>
        <taxon>Atherinomorphae</taxon>
        <taxon>Cyprinodontiformes</taxon>
        <taxon>Poeciliidae</taxon>
        <taxon>Poeciliinae</taxon>
        <taxon>Poecilia</taxon>
    </lineage>
</organism>
<dbReference type="AlphaFoldDB" id="A0A3B3TN01"/>
<dbReference type="InterPro" id="IPR016187">
    <property type="entry name" value="CTDL_fold"/>
</dbReference>
<dbReference type="InterPro" id="IPR050111">
    <property type="entry name" value="C-type_lectin/snaclec_domain"/>
</dbReference>
<dbReference type="Pfam" id="PF00059">
    <property type="entry name" value="Lectin_C"/>
    <property type="match status" value="1"/>
</dbReference>
<dbReference type="InterPro" id="IPR001304">
    <property type="entry name" value="C-type_lectin-like"/>
</dbReference>
<dbReference type="SUPFAM" id="SSF56436">
    <property type="entry name" value="C-type lectin-like"/>
    <property type="match status" value="1"/>
</dbReference>
<dbReference type="PRINTS" id="PR01504">
    <property type="entry name" value="PNCREATITSAP"/>
</dbReference>
<dbReference type="GeneTree" id="ENSGT00940000162818"/>
<sequence>MASDRQQPLKLRKRTLNLRTIAKLTICPRSSPACPSGWTKYGNRCFYFYNSQMNWASAESDCISLGANLASIHSSSEHSFLKALVRSKKGSYQRTWVGGHDAVREGVWLWSDGSKFDYTKWGSGEPNNLGGKEHCMEINLKGEHDPSASGLLNISFFICAKKP</sequence>
<feature type="domain" description="C-type lectin" evidence="1">
    <location>
        <begin position="41"/>
        <end position="142"/>
    </location>
</feature>
<dbReference type="InterPro" id="IPR016186">
    <property type="entry name" value="C-type_lectin-like/link_sf"/>
</dbReference>
<evidence type="ECO:0000259" key="1">
    <source>
        <dbReference type="PROSITE" id="PS50041"/>
    </source>
</evidence>
<name>A0A3B3TN01_9TELE</name>
<reference evidence="2" key="1">
    <citation type="submission" date="2025-08" db="UniProtKB">
        <authorList>
            <consortium name="Ensembl"/>
        </authorList>
    </citation>
    <scope>IDENTIFICATION</scope>
</reference>
<reference evidence="2" key="2">
    <citation type="submission" date="2025-09" db="UniProtKB">
        <authorList>
            <consortium name="Ensembl"/>
        </authorList>
    </citation>
    <scope>IDENTIFICATION</scope>
</reference>
<evidence type="ECO:0000313" key="2">
    <source>
        <dbReference type="Ensembl" id="ENSPLAP00000002007.1"/>
    </source>
</evidence>
<dbReference type="Ensembl" id="ENSPLAT00000013798.1">
    <property type="protein sequence ID" value="ENSPLAP00000002007.1"/>
    <property type="gene ID" value="ENSPLAG00000003196.1"/>
</dbReference>
<dbReference type="STRING" id="48699.ENSPLAP00000002007"/>
<proteinExistence type="predicted"/>
<accession>A0A3B3TN01</accession>
<dbReference type="PROSITE" id="PS50041">
    <property type="entry name" value="C_TYPE_LECTIN_2"/>
    <property type="match status" value="1"/>
</dbReference>
<dbReference type="PANTHER" id="PTHR22803">
    <property type="entry name" value="MANNOSE, PHOSPHOLIPASE, LECTIN RECEPTOR RELATED"/>
    <property type="match status" value="1"/>
</dbReference>
<dbReference type="SMART" id="SM00034">
    <property type="entry name" value="CLECT"/>
    <property type="match status" value="1"/>
</dbReference>
<keyword evidence="3" id="KW-1185">Reference proteome</keyword>
<evidence type="ECO:0000313" key="3">
    <source>
        <dbReference type="Proteomes" id="UP000261500"/>
    </source>
</evidence>
<dbReference type="Gene3D" id="3.10.100.10">
    <property type="entry name" value="Mannose-Binding Protein A, subunit A"/>
    <property type="match status" value="1"/>
</dbReference>
<protein>
    <recommendedName>
        <fullName evidence="1">C-type lectin domain-containing protein</fullName>
    </recommendedName>
</protein>
<dbReference type="Proteomes" id="UP000261500">
    <property type="component" value="Unplaced"/>
</dbReference>